<gene>
    <name evidence="1" type="ORF">PRELSG_1144300</name>
</gene>
<organism evidence="1 2">
    <name type="scientific">Plasmodium relictum</name>
    <dbReference type="NCBI Taxonomy" id="85471"/>
    <lineage>
        <taxon>Eukaryota</taxon>
        <taxon>Sar</taxon>
        <taxon>Alveolata</taxon>
        <taxon>Apicomplexa</taxon>
        <taxon>Aconoidasida</taxon>
        <taxon>Haemosporida</taxon>
        <taxon>Plasmodiidae</taxon>
        <taxon>Plasmodium</taxon>
        <taxon>Plasmodium (Haemamoeba)</taxon>
    </lineage>
</organism>
<dbReference type="OrthoDB" id="384640at2759"/>
<accession>A0A1J1H8J1</accession>
<proteinExistence type="predicted"/>
<evidence type="ECO:0000313" key="1">
    <source>
        <dbReference type="EMBL" id="CRH01094.1"/>
    </source>
</evidence>
<name>A0A1J1H8J1_PLARL</name>
<dbReference type="RefSeq" id="XP_028534095.1">
    <property type="nucleotide sequence ID" value="XM_028677736.1"/>
</dbReference>
<evidence type="ECO:0000313" key="2">
    <source>
        <dbReference type="Proteomes" id="UP000220158"/>
    </source>
</evidence>
<keyword evidence="2" id="KW-1185">Reference proteome</keyword>
<dbReference type="EMBL" id="LN835306">
    <property type="protein sequence ID" value="CRH01094.1"/>
    <property type="molecule type" value="Genomic_DNA"/>
</dbReference>
<dbReference type="VEuPathDB" id="PlasmoDB:PRELSG_1144300"/>
<reference evidence="1 2" key="1">
    <citation type="submission" date="2015-04" db="EMBL/GenBank/DDBJ databases">
        <authorList>
            <consortium name="Pathogen Informatics"/>
        </authorList>
    </citation>
    <scope>NUCLEOTIDE SEQUENCE [LARGE SCALE GENOMIC DNA]</scope>
    <source>
        <strain evidence="1 2">SGS1</strain>
    </source>
</reference>
<dbReference type="KEGG" id="prel:PRELSG_1144300"/>
<dbReference type="GeneID" id="39737221"/>
<protein>
    <submittedName>
        <fullName evidence="1">Uncharacterized protein</fullName>
    </submittedName>
</protein>
<dbReference type="Proteomes" id="UP000220158">
    <property type="component" value="Chromosome 11"/>
</dbReference>
<sequence length="1594" mass="189923">MFKKINKYDKEHKNKYYFIHIGNYCKTPFHINCIHKFLNNELSKVNKKLLYNKKNLENNIIIKLGHNSYKTQFYLNNCLENNLGINFKVKNKEVENNNYELIKTVEKICLPINELKQKNILNLNYINNSINISNKMNKIKFRNFTNIPLSIKKDKNIKFSKLNLCEILNFINKNLSLEKDEKVWNNIFIQIDKLTAKEAKNEEYRKEIYSFFGKLTNSDFYNLLNNLKDVDENTKNNICNSMFFECFALSLKKRDITYFCEKSDNANEFQEVCDNVNEKEVCENRDASNTKKINESKVKSYMKNIKSFLNISGSKKNSKEVNLKNTNSKNNMHYSKNNNEKRVDDLINDSENKLDNFSDKKNNDDIDLKSVKNVKMIKKWFNLLNSFSTKSENILIIKDYLNKIFRQNIDELININYFSKTVHYLTNQINSKSIHAIILTYEQKLELMKPYDFSYSLIILLRFLILNHNLFNNIIDDAIVDPLSKFKNEKYFIRFIKSVDNYPLIYPSNLDYNNTEVFQGNMNDLYNFTFSIFIRKLSMKLKYYSLSNLLFLSECLSKVIFMSTSQNQTLHIFINKLRYYIDYSINLQSVDNYTLIRLFKISSFFSFVPEIEVYINNSNKNVRIKRNFISNKKTAKLLEDGNSSKNKEICEIDKEYMINKSCTNNENEKIKNTDLNYFSKYKEEKDNFVYNEYIERDNINNNVEQMEKSYNDKNIQEKDNNKTINTNNRKDQLTQNHDEHTKSQEINENHIIKDIMNDKGNIKECNDINNDIQRKNLENKKILKYKNDIIDDKSKKKNICFNLNDEKNINYYEKVEDSDSVNFSNFLTSYDLFQVKDNTFQINNYILNYNIYHDTNKKHKKNKFLLKNIVLLLCSQIDKDLNEIVKKENKLRKNKNFTILSKKDLIEEIKLINKKIEIKKMNMDNSTTRSNSYHYNQNSQLYKDYLIFYDISVLSDLVKFIHFSININKHTYELIKSIKKRLIEIVKIYNSKEEENHQKKVDEHTKIENITTFQLYNFYCACKNFSPSFLFGFFDVLLKLTPKIKVVDIEKNDIFNKKNLYKLENLEAFENVKNKNISIPFIVSLLHSLKIIISSNLFHTNNLLNEHINIMVQYSYYVLLYYYNNKYFKRNSKNVNNLINNKEEYVDYKKDENLFDNDFTNKDGDLHIHHNINETIKRKKIINGSNFKDNISTNKEKSKNENFQEDYNYSKDDCDVVDSDSSTISGIIKTSKKNKKFCIFEELYLEDLCNIYLCLSTSLYFLNRAEEKSREIKHLIYLENKFLELISKVKYMKYLSDNFIFFLFKGPYTYKLEQKFDNIIPSLKIINKKKKKKTEIFSSLASFQNIQILSLPASTAFFLCKIKLSMSSGNKENNVLRIENTRKLYEILINGYKLLSSCIEELFINKKNDNVNTRNSLDSEKESILPNKSEETNNQLNKINKKKRKYSHLPYFTSNKMSMNENIHFKNIINDMFFGVHEVKTLYDLQNTLLKTVKHLETAQINLNVNHKFTQIKPIHNDVLFYLSELSNVVKECLYTIFLSQPYIHKSPKKYSTKRLVNYFINKCKFVRDYNIFDDCHNKSFNELKNHKYMANEI</sequence>
<dbReference type="OMA" id="KKSICFN"/>